<dbReference type="Pfam" id="PF06649">
    <property type="entry name" value="DUF1161"/>
    <property type="match status" value="1"/>
</dbReference>
<organism evidence="3 4">
    <name type="scientific">Ventosimonas gracilis</name>
    <dbReference type="NCBI Taxonomy" id="1680762"/>
    <lineage>
        <taxon>Bacteria</taxon>
        <taxon>Pseudomonadati</taxon>
        <taxon>Pseudomonadota</taxon>
        <taxon>Gammaproteobacteria</taxon>
        <taxon>Pseudomonadales</taxon>
        <taxon>Ventosimonadaceae</taxon>
        <taxon>Ventosimonas</taxon>
    </lineage>
</organism>
<dbReference type="Proteomes" id="UP000072660">
    <property type="component" value="Unassembled WGS sequence"/>
</dbReference>
<sequence>MCNIVKTGLILISLLISSTVWAGASCEELKEQIDANIYGNGVRGYLLEILSSQEAELELNKDSGAKIVGSCGAGKQKIVYWRDNKPAAEFNEQAQAIPAPKYQPVEPSQPTSLGVLLAK</sequence>
<proteinExistence type="predicted"/>
<feature type="signal peptide" evidence="2">
    <location>
        <begin position="1"/>
        <end position="22"/>
    </location>
</feature>
<keyword evidence="4" id="KW-1185">Reference proteome</keyword>
<dbReference type="PROSITE" id="PS51257">
    <property type="entry name" value="PROKAR_LIPOPROTEIN"/>
    <property type="match status" value="1"/>
</dbReference>
<evidence type="ECO:0008006" key="5">
    <source>
        <dbReference type="Google" id="ProtNLM"/>
    </source>
</evidence>
<dbReference type="RefSeq" id="WP_068391364.1">
    <property type="nucleotide sequence ID" value="NZ_LSZO01000175.1"/>
</dbReference>
<evidence type="ECO:0000313" key="4">
    <source>
        <dbReference type="Proteomes" id="UP000072660"/>
    </source>
</evidence>
<gene>
    <name evidence="3" type="ORF">AXE65_04440</name>
</gene>
<dbReference type="InterPro" id="IPR010595">
    <property type="entry name" value="DUF1161"/>
</dbReference>
<dbReference type="EMBL" id="LSZO01000175">
    <property type="protein sequence ID" value="KXU36895.1"/>
    <property type="molecule type" value="Genomic_DNA"/>
</dbReference>
<evidence type="ECO:0000256" key="2">
    <source>
        <dbReference type="SAM" id="SignalP"/>
    </source>
</evidence>
<keyword evidence="2" id="KW-0732">Signal</keyword>
<evidence type="ECO:0000256" key="1">
    <source>
        <dbReference type="SAM" id="MobiDB-lite"/>
    </source>
</evidence>
<name>A0A139SQK6_9GAMM</name>
<accession>A0A139SQK6</accession>
<evidence type="ECO:0000313" key="3">
    <source>
        <dbReference type="EMBL" id="KXU36895.1"/>
    </source>
</evidence>
<feature type="region of interest" description="Disordered" evidence="1">
    <location>
        <begin position="99"/>
        <end position="119"/>
    </location>
</feature>
<reference evidence="3 4" key="1">
    <citation type="submission" date="2016-02" db="EMBL/GenBank/DDBJ databases">
        <authorList>
            <person name="Wen L."/>
            <person name="He K."/>
            <person name="Yang H."/>
        </authorList>
    </citation>
    <scope>NUCLEOTIDE SEQUENCE [LARGE SCALE GENOMIC DNA]</scope>
    <source>
        <strain evidence="3 4">CV58</strain>
    </source>
</reference>
<feature type="chain" id="PRO_5007299323" description="DUF1161 domain-containing protein" evidence="2">
    <location>
        <begin position="23"/>
        <end position="119"/>
    </location>
</feature>
<dbReference type="AlphaFoldDB" id="A0A139SQK6"/>
<dbReference type="OrthoDB" id="9152878at2"/>
<protein>
    <recommendedName>
        <fullName evidence="5">DUF1161 domain-containing protein</fullName>
    </recommendedName>
</protein>
<comment type="caution">
    <text evidence="3">The sequence shown here is derived from an EMBL/GenBank/DDBJ whole genome shotgun (WGS) entry which is preliminary data.</text>
</comment>